<dbReference type="Pfam" id="PF16242">
    <property type="entry name" value="Pyrid_ox_like"/>
    <property type="match status" value="1"/>
</dbReference>
<dbReference type="InterPro" id="IPR038725">
    <property type="entry name" value="YdaG_split_barrel_FMN-bd"/>
</dbReference>
<reference evidence="3" key="1">
    <citation type="journal article" date="2019" name="Int. J. Syst. Evol. Microbiol.">
        <title>The Global Catalogue of Microorganisms (GCM) 10K type strain sequencing project: providing services to taxonomists for standard genome sequencing and annotation.</title>
        <authorList>
            <consortium name="The Broad Institute Genomics Platform"/>
            <consortium name="The Broad Institute Genome Sequencing Center for Infectious Disease"/>
            <person name="Wu L."/>
            <person name="Ma J."/>
        </authorList>
    </citation>
    <scope>NUCLEOTIDE SEQUENCE [LARGE SCALE GENOMIC DNA]</scope>
    <source>
        <strain evidence="3">PCU 280</strain>
    </source>
</reference>
<protein>
    <submittedName>
        <fullName evidence="2">Pyridoxamine 5'-phosphate oxidase family protein</fullName>
    </submittedName>
</protein>
<feature type="domain" description="General stress protein FMN-binding split barrel" evidence="1">
    <location>
        <begin position="7"/>
        <end position="145"/>
    </location>
</feature>
<comment type="caution">
    <text evidence="2">The sequence shown here is derived from an EMBL/GenBank/DDBJ whole genome shotgun (WGS) entry which is preliminary data.</text>
</comment>
<dbReference type="Proteomes" id="UP001596233">
    <property type="component" value="Unassembled WGS sequence"/>
</dbReference>
<dbReference type="Gene3D" id="2.30.110.10">
    <property type="entry name" value="Electron Transport, Fmn-binding Protein, Chain A"/>
    <property type="match status" value="1"/>
</dbReference>
<dbReference type="InterPro" id="IPR052917">
    <property type="entry name" value="Stress-Dev_Protein"/>
</dbReference>
<evidence type="ECO:0000259" key="1">
    <source>
        <dbReference type="Pfam" id="PF16242"/>
    </source>
</evidence>
<gene>
    <name evidence="2" type="ORF">ACFP56_14640</name>
</gene>
<dbReference type="RefSeq" id="WP_379235761.1">
    <property type="nucleotide sequence ID" value="NZ_JBHSTE010000004.1"/>
</dbReference>
<evidence type="ECO:0000313" key="3">
    <source>
        <dbReference type="Proteomes" id="UP001596233"/>
    </source>
</evidence>
<keyword evidence="3" id="KW-1185">Reference proteome</keyword>
<proteinExistence type="predicted"/>
<dbReference type="PANTHER" id="PTHR34818:SF1">
    <property type="entry name" value="PROTEIN BLI-3"/>
    <property type="match status" value="1"/>
</dbReference>
<organism evidence="2 3">
    <name type="scientific">Paenibacillus septentrionalis</name>
    <dbReference type="NCBI Taxonomy" id="429342"/>
    <lineage>
        <taxon>Bacteria</taxon>
        <taxon>Bacillati</taxon>
        <taxon>Bacillota</taxon>
        <taxon>Bacilli</taxon>
        <taxon>Bacillales</taxon>
        <taxon>Paenibacillaceae</taxon>
        <taxon>Paenibacillus</taxon>
    </lineage>
</organism>
<name>A0ABW1V535_9BACL</name>
<dbReference type="InterPro" id="IPR012349">
    <property type="entry name" value="Split_barrel_FMN-bd"/>
</dbReference>
<evidence type="ECO:0000313" key="2">
    <source>
        <dbReference type="EMBL" id="MFC6333862.1"/>
    </source>
</evidence>
<dbReference type="EMBL" id="JBHSTE010000004">
    <property type="protein sequence ID" value="MFC6333862.1"/>
    <property type="molecule type" value="Genomic_DNA"/>
</dbReference>
<sequence length="159" mass="18214">MNEHDKALETVRSLIKGIEIAMLTTVTSEGLVSRPMKTQEVEFDGDLYFLTMKSTGKYEELQQNPHVNVVYAGASYVSIRGTAQLLDDREKIKTYWNTAYEKMLKTTSDDPNLILIKVHAETAEYWETGNWMKSILELVYQLTGKESKETNINNQINLD</sequence>
<dbReference type="PANTHER" id="PTHR34818">
    <property type="entry name" value="PROTEIN BLI-3"/>
    <property type="match status" value="1"/>
</dbReference>
<dbReference type="SUPFAM" id="SSF50475">
    <property type="entry name" value="FMN-binding split barrel"/>
    <property type="match status" value="1"/>
</dbReference>
<accession>A0ABW1V535</accession>